<dbReference type="AlphaFoldDB" id="A0A8J8TTZ9"/>
<evidence type="ECO:0000313" key="2">
    <source>
        <dbReference type="Proteomes" id="UP000766904"/>
    </source>
</evidence>
<proteinExistence type="predicted"/>
<keyword evidence="2" id="KW-1185">Reference proteome</keyword>
<name>A0A8J8TTZ9_9EURY</name>
<gene>
    <name evidence="1" type="ORF">CV102_02500</name>
</gene>
<dbReference type="Proteomes" id="UP000766904">
    <property type="component" value="Unassembled WGS sequence"/>
</dbReference>
<organism evidence="1 2">
    <name type="scientific">Natronococcus pandeyae</name>
    <dbReference type="NCBI Taxonomy" id="2055836"/>
    <lineage>
        <taxon>Archaea</taxon>
        <taxon>Methanobacteriati</taxon>
        <taxon>Methanobacteriota</taxon>
        <taxon>Stenosarchaea group</taxon>
        <taxon>Halobacteria</taxon>
        <taxon>Halobacteriales</taxon>
        <taxon>Natrialbaceae</taxon>
        <taxon>Natronococcus</taxon>
    </lineage>
</organism>
<evidence type="ECO:0000313" key="1">
    <source>
        <dbReference type="EMBL" id="TYL40464.1"/>
    </source>
</evidence>
<sequence length="62" mass="6741">MFTGAVLLLRAIAHCVHDDAAANPVRESNHAETCSLTTSSFAIAVTPRPRSRCARLVYLDSR</sequence>
<comment type="caution">
    <text evidence="1">The sequence shown here is derived from an EMBL/GenBank/DDBJ whole genome shotgun (WGS) entry which is preliminary data.</text>
</comment>
<dbReference type="EMBL" id="PHNJ01000001">
    <property type="protein sequence ID" value="TYL40464.1"/>
    <property type="molecule type" value="Genomic_DNA"/>
</dbReference>
<accession>A0A8J8TTZ9</accession>
<reference evidence="1" key="1">
    <citation type="submission" date="2017-11" db="EMBL/GenBank/DDBJ databases">
        <authorList>
            <person name="Kajale S.C."/>
            <person name="Sharma A."/>
        </authorList>
    </citation>
    <scope>NUCLEOTIDE SEQUENCE</scope>
    <source>
        <strain evidence="1">LS1_42</strain>
    </source>
</reference>
<protein>
    <submittedName>
        <fullName evidence="1">Uncharacterized protein</fullName>
    </submittedName>
</protein>